<evidence type="ECO:0000313" key="2">
    <source>
        <dbReference type="EMBL" id="TDR47578.1"/>
    </source>
</evidence>
<proteinExistence type="predicted"/>
<evidence type="ECO:0000256" key="1">
    <source>
        <dbReference type="SAM" id="SignalP"/>
    </source>
</evidence>
<organism evidence="2 3">
    <name type="scientific">Tahibacter aquaticus</name>
    <dbReference type="NCBI Taxonomy" id="520092"/>
    <lineage>
        <taxon>Bacteria</taxon>
        <taxon>Pseudomonadati</taxon>
        <taxon>Pseudomonadota</taxon>
        <taxon>Gammaproteobacteria</taxon>
        <taxon>Lysobacterales</taxon>
        <taxon>Rhodanobacteraceae</taxon>
        <taxon>Tahibacter</taxon>
    </lineage>
</organism>
<evidence type="ECO:0000313" key="3">
    <source>
        <dbReference type="Proteomes" id="UP000295293"/>
    </source>
</evidence>
<gene>
    <name evidence="2" type="ORF">DFR29_102238</name>
</gene>
<dbReference type="RefSeq" id="WP_133817294.1">
    <property type="nucleotide sequence ID" value="NZ_SNZH01000002.1"/>
</dbReference>
<feature type="signal peptide" evidence="1">
    <location>
        <begin position="1"/>
        <end position="26"/>
    </location>
</feature>
<accession>A0A4R6Z713</accession>
<sequence>MKATRKALLCAGLALTALGAGGNAMADSVWSSAITKWDGDCSGSQRDWWDDMCMAWRHEMDDRGFVPVWQNFSLVRVSKYTDPSIAAWGIDNSRLDGQDAGLICTHGSVDSVGWAGSMHTKDQGECKLNVNQMKLGKASGGRLRFFHMSSCQSMQWDKRQAWYGVANGGVHVIAGFHGLMYIGSQYVDEYEDLAADGTASKGVGKAWVDNMHHVDHWYNSYKTICPVSLGFGNTAARSADVLNERYASKWSDTAASWVTARYISGCDPSTGGGALPN</sequence>
<feature type="chain" id="PRO_5020951325" evidence="1">
    <location>
        <begin position="27"/>
        <end position="277"/>
    </location>
</feature>
<dbReference type="OrthoDB" id="7058017at2"/>
<dbReference type="AlphaFoldDB" id="A0A4R6Z713"/>
<name>A0A4R6Z713_9GAMM</name>
<reference evidence="2 3" key="1">
    <citation type="submission" date="2019-03" db="EMBL/GenBank/DDBJ databases">
        <title>Genomic Encyclopedia of Type Strains, Phase IV (KMG-IV): sequencing the most valuable type-strain genomes for metagenomic binning, comparative biology and taxonomic classification.</title>
        <authorList>
            <person name="Goeker M."/>
        </authorList>
    </citation>
    <scope>NUCLEOTIDE SEQUENCE [LARGE SCALE GENOMIC DNA]</scope>
    <source>
        <strain evidence="2 3">DSM 21667</strain>
    </source>
</reference>
<dbReference type="Proteomes" id="UP000295293">
    <property type="component" value="Unassembled WGS sequence"/>
</dbReference>
<comment type="caution">
    <text evidence="2">The sequence shown here is derived from an EMBL/GenBank/DDBJ whole genome shotgun (WGS) entry which is preliminary data.</text>
</comment>
<keyword evidence="1" id="KW-0732">Signal</keyword>
<keyword evidence="3" id="KW-1185">Reference proteome</keyword>
<dbReference type="EMBL" id="SNZH01000002">
    <property type="protein sequence ID" value="TDR47578.1"/>
    <property type="molecule type" value="Genomic_DNA"/>
</dbReference>
<protein>
    <submittedName>
        <fullName evidence="2">Uncharacterized protein</fullName>
    </submittedName>
</protein>